<evidence type="ECO:0000256" key="5">
    <source>
        <dbReference type="ARBA" id="ARBA00062515"/>
    </source>
</evidence>
<dbReference type="PANTHER" id="PTHR30632:SF14">
    <property type="entry name" value="TUNGSTATE_MOLYBDATE_CHROMATE-BINDING PROTEIN MODA"/>
    <property type="match status" value="1"/>
</dbReference>
<evidence type="ECO:0000256" key="6">
    <source>
        <dbReference type="PIRSR" id="PIRSR004846-1"/>
    </source>
</evidence>
<keyword evidence="2 6" id="KW-0500">Molybdenum</keyword>
<feature type="chain" id="PRO_5012264653" evidence="7">
    <location>
        <begin position="24"/>
        <end position="253"/>
    </location>
</feature>
<evidence type="ECO:0000313" key="9">
    <source>
        <dbReference type="Proteomes" id="UP000217334"/>
    </source>
</evidence>
<keyword evidence="4 7" id="KW-0732">Signal</keyword>
<feature type="signal peptide" evidence="7">
    <location>
        <begin position="1"/>
        <end position="23"/>
    </location>
</feature>
<comment type="similarity">
    <text evidence="1">Belongs to the bacterial solute-binding protein ModA family.</text>
</comment>
<dbReference type="InterPro" id="IPR050682">
    <property type="entry name" value="ModA/WtpA"/>
</dbReference>
<dbReference type="RefSeq" id="WP_095900935.1">
    <property type="nucleotide sequence ID" value="NZ_CAUOYI010000004.1"/>
</dbReference>
<dbReference type="AlphaFoldDB" id="A0A250F499"/>
<feature type="binding site" evidence="6">
    <location>
        <position position="169"/>
    </location>
    <ligand>
        <name>molybdate</name>
        <dbReference type="ChEBI" id="CHEBI:36264"/>
    </ligand>
</feature>
<proteinExistence type="inferred from homology"/>
<evidence type="ECO:0000256" key="3">
    <source>
        <dbReference type="ARBA" id="ARBA00022723"/>
    </source>
</evidence>
<dbReference type="GO" id="GO:0046872">
    <property type="term" value="F:metal ion binding"/>
    <property type="evidence" value="ECO:0007669"/>
    <property type="project" value="UniProtKB-KW"/>
</dbReference>
<dbReference type="Gene3D" id="3.40.190.10">
    <property type="entry name" value="Periplasmic binding protein-like II"/>
    <property type="match status" value="2"/>
</dbReference>
<evidence type="ECO:0000256" key="7">
    <source>
        <dbReference type="SAM" id="SignalP"/>
    </source>
</evidence>
<dbReference type="InterPro" id="IPR005950">
    <property type="entry name" value="ModA"/>
</dbReference>
<evidence type="ECO:0000256" key="1">
    <source>
        <dbReference type="ARBA" id="ARBA00009175"/>
    </source>
</evidence>
<dbReference type="PANTHER" id="PTHR30632">
    <property type="entry name" value="MOLYBDATE-BINDING PERIPLASMIC PROTEIN"/>
    <property type="match status" value="1"/>
</dbReference>
<dbReference type="GO" id="GO:0030973">
    <property type="term" value="F:molybdate ion binding"/>
    <property type="evidence" value="ECO:0007669"/>
    <property type="project" value="InterPro"/>
</dbReference>
<dbReference type="CDD" id="cd13539">
    <property type="entry name" value="PBP2_AvModA"/>
    <property type="match status" value="1"/>
</dbReference>
<name>A0A250F499_CAPSP</name>
<reference evidence="9" key="1">
    <citation type="submission" date="2017-06" db="EMBL/GenBank/DDBJ databases">
        <title>Capnocytophaga spp. assemblies.</title>
        <authorList>
            <person name="Gulvik C.A."/>
        </authorList>
    </citation>
    <scope>NUCLEOTIDE SEQUENCE [LARGE SCALE GENOMIC DNA]</scope>
    <source>
        <strain evidence="9">H4486</strain>
    </source>
</reference>
<evidence type="ECO:0000256" key="2">
    <source>
        <dbReference type="ARBA" id="ARBA00022505"/>
    </source>
</evidence>
<organism evidence="8 9">
    <name type="scientific">Capnocytophaga sputigena</name>
    <dbReference type="NCBI Taxonomy" id="1019"/>
    <lineage>
        <taxon>Bacteria</taxon>
        <taxon>Pseudomonadati</taxon>
        <taxon>Bacteroidota</taxon>
        <taxon>Flavobacteriia</taxon>
        <taxon>Flavobacteriales</taxon>
        <taxon>Flavobacteriaceae</taxon>
        <taxon>Capnocytophaga</taxon>
    </lineage>
</organism>
<evidence type="ECO:0000256" key="4">
    <source>
        <dbReference type="ARBA" id="ARBA00022729"/>
    </source>
</evidence>
<accession>A0A250F499</accession>
<dbReference type="Pfam" id="PF13531">
    <property type="entry name" value="SBP_bac_11"/>
    <property type="match status" value="1"/>
</dbReference>
<dbReference type="SUPFAM" id="SSF53850">
    <property type="entry name" value="Periplasmic binding protein-like II"/>
    <property type="match status" value="1"/>
</dbReference>
<dbReference type="InterPro" id="IPR044084">
    <property type="entry name" value="AvModA-like_subst-bd"/>
</dbReference>
<comment type="subunit">
    <text evidence="5">The complex is composed of two ATP-binding proteins (ModC), two transmembrane proteins (ModB) and a solute-binding protein (ModA).</text>
</comment>
<dbReference type="NCBIfam" id="TIGR01256">
    <property type="entry name" value="modA"/>
    <property type="match status" value="1"/>
</dbReference>
<dbReference type="GO" id="GO:1901359">
    <property type="term" value="F:tungstate binding"/>
    <property type="evidence" value="ECO:0007669"/>
    <property type="project" value="UniProtKB-ARBA"/>
</dbReference>
<keyword evidence="3 6" id="KW-0479">Metal-binding</keyword>
<evidence type="ECO:0000313" key="8">
    <source>
        <dbReference type="EMBL" id="ATA78878.1"/>
    </source>
</evidence>
<protein>
    <submittedName>
        <fullName evidence="8">Molybdate ABC transporter substrate-binding protein</fullName>
    </submittedName>
</protein>
<gene>
    <name evidence="8" type="primary">modA</name>
    <name evidence="8" type="ORF">CGC59_03940</name>
</gene>
<dbReference type="GO" id="GO:0015689">
    <property type="term" value="P:molybdate ion transport"/>
    <property type="evidence" value="ECO:0007669"/>
    <property type="project" value="InterPro"/>
</dbReference>
<sequence length="253" mass="27811">MKHLFKTLSTLLLLLFVHTHSFAADKITVAAAANLRYVLEELKQQYVKSHKGTQIDIVFGASGTLTQQIVNGANFDLFLAANTNFPEEVANQGFGHGKSVVYCYGKVALWSMTLNVKKGIKATLENPKVTRIAIANPKLAPYGKNAVETLQKLGLYKNIESKIVWGENINQTAHFVSTGNAQVGFVALSTILAPEMKGKQGNYYVLNNEECAPIAQAGVVIKNKNTVLAQAFLDYLLSDKAKPIWKKHGYELK</sequence>
<feature type="binding site" evidence="6">
    <location>
        <position position="62"/>
    </location>
    <ligand>
        <name>molybdate</name>
        <dbReference type="ChEBI" id="CHEBI:36264"/>
    </ligand>
</feature>
<dbReference type="EMBL" id="CP022383">
    <property type="protein sequence ID" value="ATA78878.1"/>
    <property type="molecule type" value="Genomic_DNA"/>
</dbReference>
<dbReference type="Proteomes" id="UP000217334">
    <property type="component" value="Chromosome"/>
</dbReference>
<dbReference type="PIRSF" id="PIRSF004846">
    <property type="entry name" value="ModA"/>
    <property type="match status" value="1"/>
</dbReference>
<dbReference type="FunFam" id="3.40.190.10:FF:000035">
    <property type="entry name" value="Molybdate ABC transporter substrate-binding protein"/>
    <property type="match status" value="1"/>
</dbReference>